<reference evidence="1 2" key="1">
    <citation type="submission" date="2018-06" db="EMBL/GenBank/DDBJ databases">
        <title>Complete genome of Desulfovibrio indonesiensis P37SLT.</title>
        <authorList>
            <person name="Crispim J.S."/>
            <person name="Vidigal P.M.P."/>
            <person name="Silva L.C.F."/>
            <person name="Laguardia C.N."/>
            <person name="Araujo L.C."/>
            <person name="Dias R.S."/>
            <person name="Sousa M.P."/>
            <person name="Paula S.O."/>
            <person name="Silva C."/>
        </authorList>
    </citation>
    <scope>NUCLEOTIDE SEQUENCE [LARGE SCALE GENOMIC DNA]</scope>
    <source>
        <strain evidence="1 2">P37SLT</strain>
    </source>
</reference>
<dbReference type="EMBL" id="QMIE01000019">
    <property type="protein sequence ID" value="TVM15053.1"/>
    <property type="molecule type" value="Genomic_DNA"/>
</dbReference>
<dbReference type="RefSeq" id="WP_144304292.1">
    <property type="nucleotide sequence ID" value="NZ_QMIE01000019.1"/>
</dbReference>
<evidence type="ECO:0008006" key="3">
    <source>
        <dbReference type="Google" id="ProtNLM"/>
    </source>
</evidence>
<proteinExistence type="predicted"/>
<name>A0A7M3MBK4_9BACT</name>
<comment type="caution">
    <text evidence="1">The sequence shown here is derived from an EMBL/GenBank/DDBJ whole genome shotgun (WGS) entry which is preliminary data.</text>
</comment>
<dbReference type="GO" id="GO:0005198">
    <property type="term" value="F:structural molecule activity"/>
    <property type="evidence" value="ECO:0007669"/>
    <property type="project" value="InterPro"/>
</dbReference>
<dbReference type="GO" id="GO:0019068">
    <property type="term" value="P:virion assembly"/>
    <property type="evidence" value="ECO:0007669"/>
    <property type="project" value="InterPro"/>
</dbReference>
<gene>
    <name evidence="1" type="ORF">DPQ33_16325</name>
</gene>
<dbReference type="Proteomes" id="UP000448292">
    <property type="component" value="Unassembled WGS sequence"/>
</dbReference>
<dbReference type="InterPro" id="IPR006429">
    <property type="entry name" value="Phage_lambda_portal"/>
</dbReference>
<sequence>MRKQLVSRRASRAKHARRHSASLQGALSNWTNSIVSRREAERQIERSAERALDLYHNDAMAHGVLESLVVESVGIGLTPQPGPRADWLGLTAEWEADFQTAASRCWEEWGLDCRHWCDATRRLNIYGLQALAYFQWKLLGVGVFQVIAKPRPGAPFSTCLLPIDPFRLVTPCDLADRDIYDGVQIDADGEPEKVWIRKPGALSMRPPSSDCASYDVFDQKTGLPRFLLVCDVRNVAEYRQDSLLGPMIGEIRHSNDLAEAAVVGAMVRNLFTLFINDFGQGAVDRNTPWHQRVMELEKGTVLFGSGKEKPTFFQPDAAPSRYSEMFGAIIDRLGMSTGRGAENVLRKFQASYSASKASMEKADQINEFEHRVLNDQFNQPVWSWILYEATLRGRVPLKAQEYLRNLYAYSCCEHLAQPMRQIDREKAAKASVLELGSHTTSYREIFGRKGNDWRAGLRQVAKEKTFIRELETEYGVDMSSYTIPDSVWKADEASEEENES</sequence>
<organism evidence="1 2">
    <name type="scientific">Oceanidesulfovibrio indonesiensis</name>
    <dbReference type="NCBI Taxonomy" id="54767"/>
    <lineage>
        <taxon>Bacteria</taxon>
        <taxon>Pseudomonadati</taxon>
        <taxon>Thermodesulfobacteriota</taxon>
        <taxon>Desulfovibrionia</taxon>
        <taxon>Desulfovibrionales</taxon>
        <taxon>Desulfovibrionaceae</taxon>
        <taxon>Oceanidesulfovibrio</taxon>
    </lineage>
</organism>
<evidence type="ECO:0000313" key="1">
    <source>
        <dbReference type="EMBL" id="TVM15053.1"/>
    </source>
</evidence>
<protein>
    <recommendedName>
        <fullName evidence="3">Phage portal protein</fullName>
    </recommendedName>
</protein>
<accession>A0A7M3MBK4</accession>
<dbReference type="AlphaFoldDB" id="A0A7M3MBK4"/>
<dbReference type="OrthoDB" id="9770450at2"/>
<dbReference type="Pfam" id="PF05136">
    <property type="entry name" value="Phage_portal_2"/>
    <property type="match status" value="1"/>
</dbReference>
<evidence type="ECO:0000313" key="2">
    <source>
        <dbReference type="Proteomes" id="UP000448292"/>
    </source>
</evidence>
<keyword evidence="2" id="KW-1185">Reference proteome</keyword>